<dbReference type="AlphaFoldDB" id="D0YX87"/>
<dbReference type="SUPFAM" id="SSF46785">
    <property type="entry name" value="Winged helix' DNA-binding domain"/>
    <property type="match status" value="1"/>
</dbReference>
<keyword evidence="4" id="KW-0804">Transcription</keyword>
<dbReference type="InterPro" id="IPR058163">
    <property type="entry name" value="LysR-type_TF_proteobact-type"/>
</dbReference>
<keyword evidence="3" id="KW-0238">DNA-binding</keyword>
<dbReference type="PANTHER" id="PTHR30537">
    <property type="entry name" value="HTH-TYPE TRANSCRIPTIONAL REGULATOR"/>
    <property type="match status" value="1"/>
</dbReference>
<dbReference type="SUPFAM" id="SSF53850">
    <property type="entry name" value="Periplasmic binding protein-like II"/>
    <property type="match status" value="1"/>
</dbReference>
<dbReference type="GO" id="GO:0006351">
    <property type="term" value="P:DNA-templated transcription"/>
    <property type="evidence" value="ECO:0007669"/>
    <property type="project" value="TreeGrafter"/>
</dbReference>
<dbReference type="GO" id="GO:0003700">
    <property type="term" value="F:DNA-binding transcription factor activity"/>
    <property type="evidence" value="ECO:0007669"/>
    <property type="project" value="InterPro"/>
</dbReference>
<dbReference type="eggNOG" id="COG0583">
    <property type="taxonomic scope" value="Bacteria"/>
</dbReference>
<dbReference type="Proteomes" id="UP000003579">
    <property type="component" value="Unassembled WGS sequence"/>
</dbReference>
<organism evidence="6 7">
    <name type="scientific">Photobacterium damselae subsp. damselae CIP 102761</name>
    <dbReference type="NCBI Taxonomy" id="675817"/>
    <lineage>
        <taxon>Bacteria</taxon>
        <taxon>Pseudomonadati</taxon>
        <taxon>Pseudomonadota</taxon>
        <taxon>Gammaproteobacteria</taxon>
        <taxon>Vibrionales</taxon>
        <taxon>Vibrionaceae</taxon>
        <taxon>Photobacterium</taxon>
    </lineage>
</organism>
<evidence type="ECO:0000313" key="6">
    <source>
        <dbReference type="EMBL" id="EEZ40914.1"/>
    </source>
</evidence>
<dbReference type="Pfam" id="PF00126">
    <property type="entry name" value="HTH_1"/>
    <property type="match status" value="1"/>
</dbReference>
<keyword evidence="2" id="KW-0805">Transcription regulation</keyword>
<dbReference type="GO" id="GO:0043565">
    <property type="term" value="F:sequence-specific DNA binding"/>
    <property type="evidence" value="ECO:0007669"/>
    <property type="project" value="TreeGrafter"/>
</dbReference>
<dbReference type="InterPro" id="IPR000847">
    <property type="entry name" value="LysR_HTH_N"/>
</dbReference>
<accession>D0YX87</accession>
<reference evidence="6 7" key="1">
    <citation type="submission" date="2009-11" db="EMBL/GenBank/DDBJ databases">
        <authorList>
            <consortium name="Los Alamos National Laboratory (LANL)"/>
            <consortium name="National Microbial Pathogen Data Resource (NMPDR)"/>
            <person name="Munk A.C."/>
            <person name="Tapia R."/>
            <person name="Green L."/>
            <person name="Rogers Y."/>
            <person name="Detter J.C."/>
            <person name="Bruce D."/>
            <person name="Brettin T.S."/>
            <person name="Colwell R."/>
            <person name="Huq A."/>
            <person name="Grim C.J."/>
            <person name="Hasan N.A."/>
            <person name="Vonstein V."/>
            <person name="Bartels D."/>
        </authorList>
    </citation>
    <scope>NUCLEOTIDE SEQUENCE [LARGE SCALE GENOMIC DNA]</scope>
    <source>
        <strain evidence="6 7">CIP 102761</strain>
    </source>
</reference>
<evidence type="ECO:0000256" key="1">
    <source>
        <dbReference type="ARBA" id="ARBA00009437"/>
    </source>
</evidence>
<evidence type="ECO:0000256" key="2">
    <source>
        <dbReference type="ARBA" id="ARBA00023015"/>
    </source>
</evidence>
<dbReference type="InterPro" id="IPR036390">
    <property type="entry name" value="WH_DNA-bd_sf"/>
</dbReference>
<protein>
    <submittedName>
        <fullName evidence="6">Transcriptional regulator</fullName>
    </submittedName>
</protein>
<dbReference type="EMBL" id="ADBS01000001">
    <property type="protein sequence ID" value="EEZ40914.1"/>
    <property type="molecule type" value="Genomic_DNA"/>
</dbReference>
<dbReference type="PROSITE" id="PS50931">
    <property type="entry name" value="HTH_LYSR"/>
    <property type="match status" value="1"/>
</dbReference>
<dbReference type="InterPro" id="IPR005119">
    <property type="entry name" value="LysR_subst-bd"/>
</dbReference>
<gene>
    <name evidence="6" type="ORF">VDA_001946</name>
</gene>
<dbReference type="InterPro" id="IPR036388">
    <property type="entry name" value="WH-like_DNA-bd_sf"/>
</dbReference>
<dbReference type="PRINTS" id="PR00039">
    <property type="entry name" value="HTHLYSR"/>
</dbReference>
<dbReference type="PANTHER" id="PTHR30537:SF5">
    <property type="entry name" value="HTH-TYPE TRANSCRIPTIONAL ACTIVATOR TTDR-RELATED"/>
    <property type="match status" value="1"/>
</dbReference>
<keyword evidence="7" id="KW-1185">Reference proteome</keyword>
<evidence type="ECO:0000256" key="4">
    <source>
        <dbReference type="ARBA" id="ARBA00023163"/>
    </source>
</evidence>
<sequence>MNLRHKSVETNKLIALMPDLAVFIIVVDEGSYTAAAKKLGVTPSALSKQVSKLEKALSVKLLERTTRKLVMSESGKRIYEQCTAMMSAAKQAVEISSSEHTIPAGTVTVAAPKAFMSIMLQPLVTPFLNLYPDIQLKIKARDGDIDLLAEEIDIVFRLTEKPIEGQVLKQVGKVNLVLCASPDYIARKGLPQHPLELKHHDCIYLGETNTDHIWEFHQGTERHSIAVTGRYAVNHSQMRLKGVQDGLGIGIFPDFVIKEALAEGSVIDVLPEWTIRGNYQGVIALQYAQTKYMPARVRVFIDYVTQHLPL</sequence>
<feature type="domain" description="HTH lysR-type" evidence="5">
    <location>
        <begin position="19"/>
        <end position="72"/>
    </location>
</feature>
<comment type="similarity">
    <text evidence="1">Belongs to the LysR transcriptional regulatory family.</text>
</comment>
<dbReference type="Pfam" id="PF03466">
    <property type="entry name" value="LysR_substrate"/>
    <property type="match status" value="1"/>
</dbReference>
<dbReference type="CDD" id="cd08422">
    <property type="entry name" value="PBP2_CrgA_like"/>
    <property type="match status" value="1"/>
</dbReference>
<dbReference type="Gene3D" id="1.10.10.10">
    <property type="entry name" value="Winged helix-like DNA-binding domain superfamily/Winged helix DNA-binding domain"/>
    <property type="match status" value="1"/>
</dbReference>
<name>D0YX87_PHODD</name>
<dbReference type="FunFam" id="1.10.10.10:FF:000001">
    <property type="entry name" value="LysR family transcriptional regulator"/>
    <property type="match status" value="1"/>
</dbReference>
<evidence type="ECO:0000313" key="7">
    <source>
        <dbReference type="Proteomes" id="UP000003579"/>
    </source>
</evidence>
<proteinExistence type="inferred from homology"/>
<dbReference type="Gene3D" id="3.40.190.290">
    <property type="match status" value="1"/>
</dbReference>
<evidence type="ECO:0000256" key="3">
    <source>
        <dbReference type="ARBA" id="ARBA00023125"/>
    </source>
</evidence>
<evidence type="ECO:0000259" key="5">
    <source>
        <dbReference type="PROSITE" id="PS50931"/>
    </source>
</evidence>